<proteinExistence type="predicted"/>
<protein>
    <submittedName>
        <fullName evidence="1">Uncharacterized protein</fullName>
    </submittedName>
</protein>
<sequence length="54" mass="6156">MNDEISLPSNCPRSSPDKVCNRLVFLNGLYSGWILILEFEALLNFDRSTISPRI</sequence>
<dbReference type="EMBL" id="QTSX02001480">
    <property type="protein sequence ID" value="KAJ9081380.1"/>
    <property type="molecule type" value="Genomic_DNA"/>
</dbReference>
<keyword evidence="2" id="KW-1185">Reference proteome</keyword>
<evidence type="ECO:0000313" key="1">
    <source>
        <dbReference type="EMBL" id="KAJ9081380.1"/>
    </source>
</evidence>
<organism evidence="1 2">
    <name type="scientific">Entomophthora muscae</name>
    <dbReference type="NCBI Taxonomy" id="34485"/>
    <lineage>
        <taxon>Eukaryota</taxon>
        <taxon>Fungi</taxon>
        <taxon>Fungi incertae sedis</taxon>
        <taxon>Zoopagomycota</taxon>
        <taxon>Entomophthoromycotina</taxon>
        <taxon>Entomophthoromycetes</taxon>
        <taxon>Entomophthorales</taxon>
        <taxon>Entomophthoraceae</taxon>
        <taxon>Entomophthora</taxon>
    </lineage>
</organism>
<accession>A0ACC2U3I3</accession>
<reference evidence="1" key="1">
    <citation type="submission" date="2022-04" db="EMBL/GenBank/DDBJ databases">
        <title>Genome of the entomopathogenic fungus Entomophthora muscae.</title>
        <authorList>
            <person name="Elya C."/>
            <person name="Lovett B.R."/>
            <person name="Lee E."/>
            <person name="Macias A.M."/>
            <person name="Hajek A.E."/>
            <person name="De Bivort B.L."/>
            <person name="Kasson M.T."/>
            <person name="De Fine Licht H.H."/>
            <person name="Stajich J.E."/>
        </authorList>
    </citation>
    <scope>NUCLEOTIDE SEQUENCE</scope>
    <source>
        <strain evidence="1">Berkeley</strain>
    </source>
</reference>
<name>A0ACC2U3I3_9FUNG</name>
<dbReference type="Proteomes" id="UP001165960">
    <property type="component" value="Unassembled WGS sequence"/>
</dbReference>
<evidence type="ECO:0000313" key="2">
    <source>
        <dbReference type="Proteomes" id="UP001165960"/>
    </source>
</evidence>
<gene>
    <name evidence="1" type="ORF">DSO57_1015277</name>
</gene>
<comment type="caution">
    <text evidence="1">The sequence shown here is derived from an EMBL/GenBank/DDBJ whole genome shotgun (WGS) entry which is preliminary data.</text>
</comment>